<keyword evidence="5 7" id="KW-0862">Zinc</keyword>
<dbReference type="Pfam" id="PF01432">
    <property type="entry name" value="Peptidase_M3"/>
    <property type="match status" value="1"/>
</dbReference>
<keyword evidence="2 7" id="KW-0645">Protease</keyword>
<evidence type="ECO:0000256" key="1">
    <source>
        <dbReference type="ARBA" id="ARBA00006040"/>
    </source>
</evidence>
<dbReference type="GO" id="GO:0046872">
    <property type="term" value="F:metal ion binding"/>
    <property type="evidence" value="ECO:0007669"/>
    <property type="project" value="UniProtKB-UniRule"/>
</dbReference>
<dbReference type="PANTHER" id="PTHR11804">
    <property type="entry name" value="PROTEASE M3 THIMET OLIGOPEPTIDASE-RELATED"/>
    <property type="match status" value="1"/>
</dbReference>
<dbReference type="SUPFAM" id="SSF55486">
    <property type="entry name" value="Metalloproteases ('zincins'), catalytic domain"/>
    <property type="match status" value="1"/>
</dbReference>
<dbReference type="AlphaFoldDB" id="A0AAV1DRS8"/>
<evidence type="ECO:0000256" key="2">
    <source>
        <dbReference type="ARBA" id="ARBA00022670"/>
    </source>
</evidence>
<feature type="domain" description="Oligopeptidase A N-terminal" evidence="9">
    <location>
        <begin position="17"/>
        <end position="55"/>
    </location>
</feature>
<evidence type="ECO:0000313" key="11">
    <source>
        <dbReference type="Proteomes" id="UP001161247"/>
    </source>
</evidence>
<feature type="domain" description="Peptidase M3A/M3B catalytic" evidence="8">
    <location>
        <begin position="294"/>
        <end position="388"/>
    </location>
</feature>
<comment type="cofactor">
    <cofactor evidence="7">
        <name>Zn(2+)</name>
        <dbReference type="ChEBI" id="CHEBI:29105"/>
    </cofactor>
    <text evidence="7">Binds 1 zinc ion.</text>
</comment>
<dbReference type="GO" id="GO:0006508">
    <property type="term" value="P:proteolysis"/>
    <property type="evidence" value="ECO:0007669"/>
    <property type="project" value="UniProtKB-KW"/>
</dbReference>
<evidence type="ECO:0000256" key="6">
    <source>
        <dbReference type="ARBA" id="ARBA00023049"/>
    </source>
</evidence>
<evidence type="ECO:0000256" key="7">
    <source>
        <dbReference type="RuleBase" id="RU003435"/>
    </source>
</evidence>
<evidence type="ECO:0000256" key="4">
    <source>
        <dbReference type="ARBA" id="ARBA00022801"/>
    </source>
</evidence>
<evidence type="ECO:0000256" key="5">
    <source>
        <dbReference type="ARBA" id="ARBA00022833"/>
    </source>
</evidence>
<dbReference type="InterPro" id="IPR024077">
    <property type="entry name" value="Neurolysin/TOP_dom2"/>
</dbReference>
<proteinExistence type="inferred from homology"/>
<dbReference type="InterPro" id="IPR001567">
    <property type="entry name" value="Pept_M3A_M3B_dom"/>
</dbReference>
<dbReference type="GO" id="GO:0006518">
    <property type="term" value="P:peptide metabolic process"/>
    <property type="evidence" value="ECO:0007669"/>
    <property type="project" value="TreeGrafter"/>
</dbReference>
<comment type="similarity">
    <text evidence="1 7">Belongs to the peptidase M3 family.</text>
</comment>
<dbReference type="Gene3D" id="1.10.1370.40">
    <property type="match status" value="1"/>
</dbReference>
<name>A0AAV1DRS8_OLDCO</name>
<gene>
    <name evidence="10" type="ORF">OLC1_LOCUS18180</name>
</gene>
<keyword evidence="6 7" id="KW-0482">Metalloprotease</keyword>
<dbReference type="InterPro" id="IPR045090">
    <property type="entry name" value="Pept_M3A_M3B"/>
</dbReference>
<keyword evidence="4 7" id="KW-0378">Hydrolase</keyword>
<evidence type="ECO:0000259" key="8">
    <source>
        <dbReference type="Pfam" id="PF01432"/>
    </source>
</evidence>
<sequence>MVKNTPQLRQAIEDVQRAIRESPSWDSLSDARKRIIDLRIREAVHEGIALEGDKRDRFNAINQELAKLSQKFLGNMLDSTKKFEKIITDKNDIEGLTSTALELAAQTAVSKGHKNATAENGPRVLTLDSQSYDSVMEHARNRNIRKELYLAYLRMEGKMASLDDAMELLEKLRTRWKTSNNSLKVKVPQKLIIWNPGTHCFGLRGSGNQNLEFNEEELRPYFSFPKVMEGLFNLANMLFGIKIEAADGLVPVWDEDVKFYRVTDSSGSPIAFFFYLDPYSRPSEKQQGAWMLPILNRSRVKIVFHEFGHALQHMLTREDEGIVAGSRHIEHDAMELPSQFLEYWCNHRDTLMSIAKHYESGNTLPDSLYEKLLAARTFLAGSKFLNQVLY</sequence>
<keyword evidence="3 7" id="KW-0479">Metal-binding</keyword>
<dbReference type="InterPro" id="IPR045666">
    <property type="entry name" value="OpdA_N"/>
</dbReference>
<protein>
    <submittedName>
        <fullName evidence="10">OLC1v1010613C1</fullName>
    </submittedName>
</protein>
<reference evidence="10" key="1">
    <citation type="submission" date="2023-03" db="EMBL/GenBank/DDBJ databases">
        <authorList>
            <person name="Julca I."/>
        </authorList>
    </citation>
    <scope>NUCLEOTIDE SEQUENCE</scope>
</reference>
<dbReference type="Proteomes" id="UP001161247">
    <property type="component" value="Chromosome 6"/>
</dbReference>
<accession>A0AAV1DRS8</accession>
<dbReference type="Gene3D" id="3.40.390.10">
    <property type="entry name" value="Collagenase (Catalytic Domain)"/>
    <property type="match status" value="1"/>
</dbReference>
<dbReference type="Pfam" id="PF19310">
    <property type="entry name" value="TOP_N"/>
    <property type="match status" value="1"/>
</dbReference>
<evidence type="ECO:0000313" key="10">
    <source>
        <dbReference type="EMBL" id="CAI9110562.1"/>
    </source>
</evidence>
<dbReference type="PANTHER" id="PTHR11804:SF83">
    <property type="entry name" value="LD37516P"/>
    <property type="match status" value="1"/>
</dbReference>
<organism evidence="10 11">
    <name type="scientific">Oldenlandia corymbosa var. corymbosa</name>
    <dbReference type="NCBI Taxonomy" id="529605"/>
    <lineage>
        <taxon>Eukaryota</taxon>
        <taxon>Viridiplantae</taxon>
        <taxon>Streptophyta</taxon>
        <taxon>Embryophyta</taxon>
        <taxon>Tracheophyta</taxon>
        <taxon>Spermatophyta</taxon>
        <taxon>Magnoliopsida</taxon>
        <taxon>eudicotyledons</taxon>
        <taxon>Gunneridae</taxon>
        <taxon>Pentapetalae</taxon>
        <taxon>asterids</taxon>
        <taxon>lamiids</taxon>
        <taxon>Gentianales</taxon>
        <taxon>Rubiaceae</taxon>
        <taxon>Rubioideae</taxon>
        <taxon>Spermacoceae</taxon>
        <taxon>Hedyotis-Oldenlandia complex</taxon>
        <taxon>Oldenlandia</taxon>
    </lineage>
</organism>
<dbReference type="Gene3D" id="1.10.1370.10">
    <property type="entry name" value="Neurolysin, domain 3"/>
    <property type="match status" value="1"/>
</dbReference>
<keyword evidence="11" id="KW-1185">Reference proteome</keyword>
<evidence type="ECO:0000256" key="3">
    <source>
        <dbReference type="ARBA" id="ARBA00022723"/>
    </source>
</evidence>
<dbReference type="GO" id="GO:0004222">
    <property type="term" value="F:metalloendopeptidase activity"/>
    <property type="evidence" value="ECO:0007669"/>
    <property type="project" value="InterPro"/>
</dbReference>
<dbReference type="EMBL" id="OX459123">
    <property type="protein sequence ID" value="CAI9110562.1"/>
    <property type="molecule type" value="Genomic_DNA"/>
</dbReference>
<evidence type="ECO:0000259" key="9">
    <source>
        <dbReference type="Pfam" id="PF19310"/>
    </source>
</evidence>
<dbReference type="InterPro" id="IPR024079">
    <property type="entry name" value="MetalloPept_cat_dom_sf"/>
</dbReference>